<dbReference type="Gene3D" id="3.40.50.20">
    <property type="match status" value="1"/>
</dbReference>
<dbReference type="GO" id="GO:0005524">
    <property type="term" value="F:ATP binding"/>
    <property type="evidence" value="ECO:0007669"/>
    <property type="project" value="UniProtKB-UniRule"/>
</dbReference>
<sequence length="676" mass="74858">MSNVIVVRGEDNHEARFRCSWCTRDDITTDASGITSWQNIDVFFREISRSTGFSWAKKPESACLSIELSADKHQQIHEEDLGCTAAFQFVLDCLSAASHDDDHESVARLVVPRSSGYIVRSDIMSLRLLGCSLVKSVASFAKPQQFFDGKPINVDVFPSAFAKSIGGVLLMKRKTKQHANSNGKIGNGIVALDSLLSSLDHELRNRLSFPWLSTQPPAERRPTLAIVDGGLRGPDDGGTGGSIYMAAEALGIDMVVLDNPGHWVNGPKYRHWRKAFVPLELQLEPDAGFSNRIADAVRSYEGHIDGILTFRDHYKVPVAEAAVQLSLPTYPPSAYVIATDKFKTSVSEGHIAYQASSAEQAVKIVQEHHLEFPLIIKPCNGFLSEGVFRVENLSQLEAGAQAIDSDRHGKEFVIEKYCEGPEVDANVVLCDGEVIFFEVSDDFPKGADANSHGTVKNFIELANVLPSALPEHEQALLRDSLRQSLVRMGFLDGFFHLEARVENSSMEYGTKNQVLDLRMRDNVEKGTPAPAAWLIEVNPRPPGIQASEAARHTYGVDYFGLGLLFALDDKPRAKQLSHAFAQGPQYWCEMVFIPVEKGGVYESGDVCEELFARRPDLVDHVSGSFCFLKKGDHVADPLKTGLNSWVAYFNVYSRESREHVLELADCVRREVRFSIV</sequence>
<dbReference type="Gene3D" id="3.30.1490.20">
    <property type="entry name" value="ATP-grasp fold, A domain"/>
    <property type="match status" value="1"/>
</dbReference>
<dbReference type="InterPro" id="IPR041472">
    <property type="entry name" value="BL00235/CARNS1_N"/>
</dbReference>
<dbReference type="VEuPathDB" id="FungiDB:CPAG_08778"/>
<reference evidence="7" key="3">
    <citation type="journal article" date="2010" name="Genome Res.">
        <title>Population genomic sequencing of Coccidioides fungi reveals recent hybridization and transposon control.</title>
        <authorList>
            <person name="Neafsey D.E."/>
            <person name="Barker B.M."/>
            <person name="Sharpton T.J."/>
            <person name="Stajich J.E."/>
            <person name="Park D.J."/>
            <person name="Whiston E."/>
            <person name="Hung C.-Y."/>
            <person name="McMahan C."/>
            <person name="White J."/>
            <person name="Sykes S."/>
            <person name="Heiman D."/>
            <person name="Young S."/>
            <person name="Zeng Q."/>
            <person name="Abouelleil A."/>
            <person name="Aftuck L."/>
            <person name="Bessette D."/>
            <person name="Brown A."/>
            <person name="FitzGerald M."/>
            <person name="Lui A."/>
            <person name="Macdonald J.P."/>
            <person name="Priest M."/>
            <person name="Orbach M.J."/>
            <person name="Galgiani J.N."/>
            <person name="Kirkland T.N."/>
            <person name="Cole G.T."/>
            <person name="Birren B.W."/>
            <person name="Henn M.R."/>
            <person name="Taylor J.W."/>
            <person name="Rounsley S.D."/>
        </authorList>
    </citation>
    <scope>NUCLEOTIDE SEQUENCE [LARGE SCALE GENOMIC DNA]</scope>
    <source>
        <strain evidence="7">RMSCC 3488</strain>
    </source>
</reference>
<evidence type="ECO:0000313" key="6">
    <source>
        <dbReference type="EMBL" id="KMM72484.1"/>
    </source>
</evidence>
<dbReference type="Gene3D" id="3.30.470.20">
    <property type="entry name" value="ATP-grasp fold, B domain"/>
    <property type="match status" value="1"/>
</dbReference>
<dbReference type="InterPro" id="IPR011761">
    <property type="entry name" value="ATP-grasp"/>
</dbReference>
<dbReference type="PANTHER" id="PTHR43585:SF2">
    <property type="entry name" value="ATP-GRASP ENZYME FSQD"/>
    <property type="match status" value="1"/>
</dbReference>
<evidence type="ECO:0000259" key="5">
    <source>
        <dbReference type="PROSITE" id="PS50975"/>
    </source>
</evidence>
<keyword evidence="3 4" id="KW-0067">ATP-binding</keyword>
<dbReference type="SUPFAM" id="SSF56059">
    <property type="entry name" value="Glutathione synthetase ATP-binding domain-like"/>
    <property type="match status" value="1"/>
</dbReference>
<evidence type="ECO:0000256" key="2">
    <source>
        <dbReference type="ARBA" id="ARBA00022741"/>
    </source>
</evidence>
<dbReference type="PROSITE" id="PS50975">
    <property type="entry name" value="ATP_GRASP"/>
    <property type="match status" value="1"/>
</dbReference>
<dbReference type="GO" id="GO:0046872">
    <property type="term" value="F:metal ion binding"/>
    <property type="evidence" value="ECO:0007669"/>
    <property type="project" value="InterPro"/>
</dbReference>
<dbReference type="InterPro" id="IPR013815">
    <property type="entry name" value="ATP_grasp_subdomain_1"/>
</dbReference>
<keyword evidence="1" id="KW-0436">Ligase</keyword>
<dbReference type="Pfam" id="PF13535">
    <property type="entry name" value="ATP-grasp_4"/>
    <property type="match status" value="1"/>
</dbReference>
<dbReference type="Pfam" id="PF18130">
    <property type="entry name" value="ATPgrasp_N"/>
    <property type="match status" value="1"/>
</dbReference>
<feature type="domain" description="ATP-grasp" evidence="5">
    <location>
        <begin position="336"/>
        <end position="567"/>
    </location>
</feature>
<dbReference type="InterPro" id="IPR052032">
    <property type="entry name" value="ATP-dep_AA_Ligase"/>
</dbReference>
<dbReference type="OrthoDB" id="434648at2759"/>
<dbReference type="Proteomes" id="UP000054567">
    <property type="component" value="Unassembled WGS sequence"/>
</dbReference>
<accession>A0A0J6FTP5</accession>
<dbReference type="AlphaFoldDB" id="A0A0J6FTP5"/>
<organism evidence="6 7">
    <name type="scientific">Coccidioides posadasii RMSCC 3488</name>
    <dbReference type="NCBI Taxonomy" id="454284"/>
    <lineage>
        <taxon>Eukaryota</taxon>
        <taxon>Fungi</taxon>
        <taxon>Dikarya</taxon>
        <taxon>Ascomycota</taxon>
        <taxon>Pezizomycotina</taxon>
        <taxon>Eurotiomycetes</taxon>
        <taxon>Eurotiomycetidae</taxon>
        <taxon>Onygenales</taxon>
        <taxon>Onygenaceae</taxon>
        <taxon>Coccidioides</taxon>
    </lineage>
</organism>
<evidence type="ECO:0000256" key="1">
    <source>
        <dbReference type="ARBA" id="ARBA00022598"/>
    </source>
</evidence>
<dbReference type="PANTHER" id="PTHR43585">
    <property type="entry name" value="FUMIPYRROLE BIOSYNTHESIS PROTEIN C"/>
    <property type="match status" value="1"/>
</dbReference>
<evidence type="ECO:0000313" key="7">
    <source>
        <dbReference type="Proteomes" id="UP000054567"/>
    </source>
</evidence>
<gene>
    <name evidence="6" type="ORF">CPAG_08778</name>
</gene>
<name>A0A0J6FTP5_COCPO</name>
<dbReference type="EMBL" id="DS268114">
    <property type="protein sequence ID" value="KMM72484.1"/>
    <property type="molecule type" value="Genomic_DNA"/>
</dbReference>
<reference evidence="6 7" key="1">
    <citation type="submission" date="2007-06" db="EMBL/GenBank/DDBJ databases">
        <title>The Genome Sequence of Coccidioides posadasii RMSCC_3488.</title>
        <authorList>
            <consortium name="Coccidioides Genome Resources Consortium"/>
            <consortium name="The Broad Institute Genome Sequencing Platform"/>
            <person name="Henn M.R."/>
            <person name="Sykes S."/>
            <person name="Young S."/>
            <person name="Jaffe D."/>
            <person name="Berlin A."/>
            <person name="Alvarez P."/>
            <person name="Butler J."/>
            <person name="Gnerre S."/>
            <person name="Grabherr M."/>
            <person name="Mauceli E."/>
            <person name="Brockman W."/>
            <person name="Kodira C."/>
            <person name="Alvarado L."/>
            <person name="Zeng Q."/>
            <person name="Crawford M."/>
            <person name="Antoine C."/>
            <person name="Devon K."/>
            <person name="Galgiani J."/>
            <person name="Orsborn K."/>
            <person name="Lewis M.L."/>
            <person name="Nusbaum C."/>
            <person name="Galagan J."/>
            <person name="Birren B."/>
        </authorList>
    </citation>
    <scope>NUCLEOTIDE SEQUENCE [LARGE SCALE GENOMIC DNA]</scope>
    <source>
        <strain evidence="6 7">RMSCC 3488</strain>
    </source>
</reference>
<evidence type="ECO:0000256" key="4">
    <source>
        <dbReference type="PROSITE-ProRule" id="PRU00409"/>
    </source>
</evidence>
<keyword evidence="2 4" id="KW-0547">Nucleotide-binding</keyword>
<dbReference type="GO" id="GO:0016874">
    <property type="term" value="F:ligase activity"/>
    <property type="evidence" value="ECO:0007669"/>
    <property type="project" value="UniProtKB-KW"/>
</dbReference>
<protein>
    <recommendedName>
        <fullName evidence="5">ATP-grasp domain-containing protein</fullName>
    </recommendedName>
</protein>
<proteinExistence type="predicted"/>
<evidence type="ECO:0000256" key="3">
    <source>
        <dbReference type="ARBA" id="ARBA00022840"/>
    </source>
</evidence>
<reference evidence="7" key="2">
    <citation type="journal article" date="2009" name="Genome Res.">
        <title>Comparative genomic analyses of the human fungal pathogens Coccidioides and their relatives.</title>
        <authorList>
            <person name="Sharpton T.J."/>
            <person name="Stajich J.E."/>
            <person name="Rounsley S.D."/>
            <person name="Gardner M.J."/>
            <person name="Wortman J.R."/>
            <person name="Jordar V.S."/>
            <person name="Maiti R."/>
            <person name="Kodira C.D."/>
            <person name="Neafsey D.E."/>
            <person name="Zeng Q."/>
            <person name="Hung C.-Y."/>
            <person name="McMahan C."/>
            <person name="Muszewska A."/>
            <person name="Grynberg M."/>
            <person name="Mandel M.A."/>
            <person name="Kellner E.M."/>
            <person name="Barker B.M."/>
            <person name="Galgiani J.N."/>
            <person name="Orbach M.J."/>
            <person name="Kirkland T.N."/>
            <person name="Cole G.T."/>
            <person name="Henn M.R."/>
            <person name="Birren B.W."/>
            <person name="Taylor J.W."/>
        </authorList>
    </citation>
    <scope>NUCLEOTIDE SEQUENCE [LARGE SCALE GENOMIC DNA]</scope>
    <source>
        <strain evidence="7">RMSCC 3488</strain>
    </source>
</reference>